<protein>
    <submittedName>
        <fullName evidence="2">Uncharacterized protein</fullName>
    </submittedName>
</protein>
<dbReference type="AlphaFoldDB" id="A0A1K0G1N9"/>
<dbReference type="STRING" id="1583.IV69_GL001879"/>
<keyword evidence="1" id="KW-0732">Signal</keyword>
<sequence length="68" mass="7721">MRKKLVRLLVVFSLGVWIVGAVAAITTQNQPLPAESEKSLRGKSLWERQGQYLDRMGDKLIDSLLHMK</sequence>
<dbReference type="RefSeq" id="WP_056973498.1">
    <property type="nucleotide sequence ID" value="NZ_BJZE01000006.1"/>
</dbReference>
<evidence type="ECO:0000313" key="2">
    <source>
        <dbReference type="EMBL" id="MBC6498915.1"/>
    </source>
</evidence>
<organism evidence="2 3">
    <name type="scientific">Weissella confusa</name>
    <name type="common">Lactobacillus confusus</name>
    <dbReference type="NCBI Taxonomy" id="1583"/>
    <lineage>
        <taxon>Bacteria</taxon>
        <taxon>Bacillati</taxon>
        <taxon>Bacillota</taxon>
        <taxon>Bacilli</taxon>
        <taxon>Lactobacillales</taxon>
        <taxon>Lactobacillaceae</taxon>
        <taxon>Weissella</taxon>
    </lineage>
</organism>
<comment type="caution">
    <text evidence="2">The sequence shown here is derived from an EMBL/GenBank/DDBJ whole genome shotgun (WGS) entry which is preliminary data.</text>
</comment>
<evidence type="ECO:0000256" key="1">
    <source>
        <dbReference type="SAM" id="SignalP"/>
    </source>
</evidence>
<accession>A0A1K0G1N9</accession>
<evidence type="ECO:0000313" key="3">
    <source>
        <dbReference type="Proteomes" id="UP000650485"/>
    </source>
</evidence>
<dbReference type="EMBL" id="JACSZT010000007">
    <property type="protein sequence ID" value="MBC6498915.1"/>
    <property type="molecule type" value="Genomic_DNA"/>
</dbReference>
<feature type="chain" id="PRO_5041122079" evidence="1">
    <location>
        <begin position="24"/>
        <end position="68"/>
    </location>
</feature>
<dbReference type="OrthoDB" id="6627885at2"/>
<feature type="signal peptide" evidence="1">
    <location>
        <begin position="1"/>
        <end position="23"/>
    </location>
</feature>
<gene>
    <name evidence="2" type="ORF">H7R52_09530</name>
</gene>
<name>A0A1K0G1N9_WEICO</name>
<dbReference type="Proteomes" id="UP000650485">
    <property type="component" value="Unassembled WGS sequence"/>
</dbReference>
<proteinExistence type="predicted"/>
<reference evidence="2" key="1">
    <citation type="submission" date="2020-08" db="EMBL/GenBank/DDBJ databases">
        <title>Complete genome sequence of Weissella confusa strain FS54 provides insights into metabolic potential.</title>
        <authorList>
            <person name="Fhoula I."/>
            <person name="Najjari A."/>
            <person name="Lekired A."/>
            <person name="Bessrour-Aouam N."/>
            <person name="Jaballah S."/>
            <person name="Klibi N."/>
            <person name="Ouzari H.-I."/>
        </authorList>
    </citation>
    <scope>NUCLEOTIDE SEQUENCE</scope>
    <source>
        <strain evidence="2">FS54</strain>
    </source>
</reference>